<dbReference type="Proteomes" id="UP000324800">
    <property type="component" value="Unassembled WGS sequence"/>
</dbReference>
<protein>
    <recommendedName>
        <fullName evidence="1">Reverse transcriptase domain-containing protein</fullName>
    </recommendedName>
</protein>
<dbReference type="OrthoDB" id="6513643at2759"/>
<dbReference type="InterPro" id="IPR043502">
    <property type="entry name" value="DNA/RNA_pol_sf"/>
</dbReference>
<accession>A0A5J4U7M0</accession>
<dbReference type="InterPro" id="IPR051320">
    <property type="entry name" value="Viral_Replic_Matur_Polypro"/>
</dbReference>
<evidence type="ECO:0000313" key="3">
    <source>
        <dbReference type="Proteomes" id="UP000324800"/>
    </source>
</evidence>
<dbReference type="Pfam" id="PF00078">
    <property type="entry name" value="RVT_1"/>
    <property type="match status" value="1"/>
</dbReference>
<dbReference type="SUPFAM" id="SSF56672">
    <property type="entry name" value="DNA/RNA polymerases"/>
    <property type="match status" value="1"/>
</dbReference>
<dbReference type="AlphaFoldDB" id="A0A5J4U7M0"/>
<proteinExistence type="predicted"/>
<organism evidence="2 3">
    <name type="scientific">Streblomastix strix</name>
    <dbReference type="NCBI Taxonomy" id="222440"/>
    <lineage>
        <taxon>Eukaryota</taxon>
        <taxon>Metamonada</taxon>
        <taxon>Preaxostyla</taxon>
        <taxon>Oxymonadida</taxon>
        <taxon>Streblomastigidae</taxon>
        <taxon>Streblomastix</taxon>
    </lineage>
</organism>
<dbReference type="InterPro" id="IPR043128">
    <property type="entry name" value="Rev_trsase/Diguanyl_cyclase"/>
</dbReference>
<evidence type="ECO:0000259" key="1">
    <source>
        <dbReference type="Pfam" id="PF00078"/>
    </source>
</evidence>
<reference evidence="2 3" key="1">
    <citation type="submission" date="2019-03" db="EMBL/GenBank/DDBJ databases">
        <title>Single cell metagenomics reveals metabolic interactions within the superorganism composed of flagellate Streblomastix strix and complex community of Bacteroidetes bacteria on its surface.</title>
        <authorList>
            <person name="Treitli S.C."/>
            <person name="Kolisko M."/>
            <person name="Husnik F."/>
            <person name="Keeling P."/>
            <person name="Hampl V."/>
        </authorList>
    </citation>
    <scope>NUCLEOTIDE SEQUENCE [LARGE SCALE GENOMIC DNA]</scope>
    <source>
        <strain evidence="2">ST1C</strain>
    </source>
</reference>
<sequence length="183" mass="21580">MIGKDEYIIYGFDLRFNDDNSQQSLEENKTFIPFRRTLEEKQAYQKMLKNELEVGIVIQIRQDKVKWYTCNFLIMKPSGTWRKILDVSKLNKEIEKLYFKMHGLEDVQYLANQTDYGISGDLKSALHHIKVSPNSISYQVFNFNNNNYAYKVMPFGTEHSPTFLAEAIYTTFMHIKYISKSKS</sequence>
<dbReference type="PANTHER" id="PTHR33064:SF37">
    <property type="entry name" value="RIBONUCLEASE H"/>
    <property type="match status" value="1"/>
</dbReference>
<feature type="domain" description="Reverse transcriptase" evidence="1">
    <location>
        <begin position="74"/>
        <end position="174"/>
    </location>
</feature>
<name>A0A5J4U7M0_9EUKA</name>
<dbReference type="EMBL" id="SNRW01018921">
    <property type="protein sequence ID" value="KAA6366876.1"/>
    <property type="molecule type" value="Genomic_DNA"/>
</dbReference>
<dbReference type="InterPro" id="IPR000477">
    <property type="entry name" value="RT_dom"/>
</dbReference>
<comment type="caution">
    <text evidence="2">The sequence shown here is derived from an EMBL/GenBank/DDBJ whole genome shotgun (WGS) entry which is preliminary data.</text>
</comment>
<dbReference type="PANTHER" id="PTHR33064">
    <property type="entry name" value="POL PROTEIN"/>
    <property type="match status" value="1"/>
</dbReference>
<gene>
    <name evidence="2" type="ORF">EZS28_037597</name>
</gene>
<dbReference type="Gene3D" id="3.10.10.10">
    <property type="entry name" value="HIV Type 1 Reverse Transcriptase, subunit A, domain 1"/>
    <property type="match status" value="1"/>
</dbReference>
<evidence type="ECO:0000313" key="2">
    <source>
        <dbReference type="EMBL" id="KAA6366876.1"/>
    </source>
</evidence>
<dbReference type="Gene3D" id="3.30.70.270">
    <property type="match status" value="1"/>
</dbReference>